<keyword evidence="3" id="KW-0547">Nucleotide-binding</keyword>
<dbReference type="InterPro" id="IPR011009">
    <property type="entry name" value="Kinase-like_dom_sf"/>
</dbReference>
<dbReference type="SUPFAM" id="SSF56112">
    <property type="entry name" value="Protein kinase-like (PK-like)"/>
    <property type="match status" value="1"/>
</dbReference>
<keyword evidence="5" id="KW-0067">ATP-binding</keyword>
<gene>
    <name evidence="7" type="ORF">FRX31_035286</name>
</gene>
<evidence type="ECO:0000313" key="7">
    <source>
        <dbReference type="EMBL" id="KAF5175125.1"/>
    </source>
</evidence>
<dbReference type="InterPro" id="IPR001245">
    <property type="entry name" value="Ser-Thr/Tyr_kinase_cat_dom"/>
</dbReference>
<comment type="caution">
    <text evidence="7">The sequence shown here is derived from an EMBL/GenBank/DDBJ whole genome shotgun (WGS) entry which is preliminary data.</text>
</comment>
<evidence type="ECO:0000256" key="5">
    <source>
        <dbReference type="ARBA" id="ARBA00022840"/>
    </source>
</evidence>
<dbReference type="GO" id="GO:0004674">
    <property type="term" value="F:protein serine/threonine kinase activity"/>
    <property type="evidence" value="ECO:0007669"/>
    <property type="project" value="UniProtKB-KW"/>
</dbReference>
<sequence length="71" mass="8523">MSWQGSDEFMNEIILIAKLQHRNLVRLLGCCLEDREKLLIYEFMSNRSLDQFIFGSLLIPYRIFGLFELMY</sequence>
<protein>
    <submittedName>
        <fullName evidence="7">S-locus lectin protein kinase family protein</fullName>
    </submittedName>
</protein>
<evidence type="ECO:0000256" key="1">
    <source>
        <dbReference type="ARBA" id="ARBA00022527"/>
    </source>
</evidence>
<keyword evidence="2" id="KW-0808">Transferase</keyword>
<dbReference type="OrthoDB" id="8891264at2759"/>
<keyword evidence="1" id="KW-0723">Serine/threonine-protein kinase</keyword>
<name>A0A7J6US92_THATH</name>
<evidence type="ECO:0000256" key="2">
    <source>
        <dbReference type="ARBA" id="ARBA00022679"/>
    </source>
</evidence>
<dbReference type="Pfam" id="PF07714">
    <property type="entry name" value="PK_Tyr_Ser-Thr"/>
    <property type="match status" value="1"/>
</dbReference>
<evidence type="ECO:0000259" key="6">
    <source>
        <dbReference type="Pfam" id="PF07714"/>
    </source>
</evidence>
<evidence type="ECO:0000313" key="8">
    <source>
        <dbReference type="Proteomes" id="UP000554482"/>
    </source>
</evidence>
<dbReference type="Proteomes" id="UP000554482">
    <property type="component" value="Unassembled WGS sequence"/>
</dbReference>
<evidence type="ECO:0000256" key="3">
    <source>
        <dbReference type="ARBA" id="ARBA00022741"/>
    </source>
</evidence>
<feature type="domain" description="Serine-threonine/tyrosine-protein kinase catalytic" evidence="6">
    <location>
        <begin position="6"/>
        <end position="53"/>
    </location>
</feature>
<reference evidence="7 8" key="1">
    <citation type="submission" date="2020-06" db="EMBL/GenBank/DDBJ databases">
        <title>Transcriptomic and genomic resources for Thalictrum thalictroides and T. hernandezii: Facilitating candidate gene discovery in an emerging model plant lineage.</title>
        <authorList>
            <person name="Arias T."/>
            <person name="Riano-Pachon D.M."/>
            <person name="Di Stilio V.S."/>
        </authorList>
    </citation>
    <scope>NUCLEOTIDE SEQUENCE [LARGE SCALE GENOMIC DNA]</scope>
    <source>
        <strain evidence="8">cv. WT478/WT964</strain>
        <tissue evidence="7">Leaves</tissue>
    </source>
</reference>
<dbReference type="Gene3D" id="3.30.200.20">
    <property type="entry name" value="Phosphorylase Kinase, domain 1"/>
    <property type="match status" value="1"/>
</dbReference>
<dbReference type="PANTHER" id="PTHR27002">
    <property type="entry name" value="RECEPTOR-LIKE SERINE/THREONINE-PROTEIN KINASE SD1-8"/>
    <property type="match status" value="1"/>
</dbReference>
<dbReference type="GO" id="GO:0030246">
    <property type="term" value="F:carbohydrate binding"/>
    <property type="evidence" value="ECO:0007669"/>
    <property type="project" value="UniProtKB-KW"/>
</dbReference>
<dbReference type="PANTHER" id="PTHR27002:SF123">
    <property type="entry name" value="CYSTEINE-RICH RECEPTOR-LIKE PROTEIN KINASE 45"/>
    <property type="match status" value="1"/>
</dbReference>
<accession>A0A7J6US92</accession>
<keyword evidence="4 7" id="KW-0418">Kinase</keyword>
<dbReference type="GO" id="GO:0005524">
    <property type="term" value="F:ATP binding"/>
    <property type="evidence" value="ECO:0007669"/>
    <property type="project" value="UniProtKB-KW"/>
</dbReference>
<keyword evidence="7" id="KW-0430">Lectin</keyword>
<organism evidence="7 8">
    <name type="scientific">Thalictrum thalictroides</name>
    <name type="common">Rue-anemone</name>
    <name type="synonym">Anemone thalictroides</name>
    <dbReference type="NCBI Taxonomy" id="46969"/>
    <lineage>
        <taxon>Eukaryota</taxon>
        <taxon>Viridiplantae</taxon>
        <taxon>Streptophyta</taxon>
        <taxon>Embryophyta</taxon>
        <taxon>Tracheophyta</taxon>
        <taxon>Spermatophyta</taxon>
        <taxon>Magnoliopsida</taxon>
        <taxon>Ranunculales</taxon>
        <taxon>Ranunculaceae</taxon>
        <taxon>Thalictroideae</taxon>
        <taxon>Thalictrum</taxon>
    </lineage>
</organism>
<proteinExistence type="predicted"/>
<keyword evidence="8" id="KW-1185">Reference proteome</keyword>
<dbReference type="GO" id="GO:0005886">
    <property type="term" value="C:plasma membrane"/>
    <property type="evidence" value="ECO:0007669"/>
    <property type="project" value="TreeGrafter"/>
</dbReference>
<dbReference type="AlphaFoldDB" id="A0A7J6US92"/>
<dbReference type="EMBL" id="JABWDY010044453">
    <property type="protein sequence ID" value="KAF5175125.1"/>
    <property type="molecule type" value="Genomic_DNA"/>
</dbReference>
<evidence type="ECO:0000256" key="4">
    <source>
        <dbReference type="ARBA" id="ARBA00022777"/>
    </source>
</evidence>